<dbReference type="CDD" id="cd00984">
    <property type="entry name" value="DnaB_C"/>
    <property type="match status" value="1"/>
</dbReference>
<dbReference type="NCBIfam" id="NF006606">
    <property type="entry name" value="PRK09165.1"/>
    <property type="match status" value="1"/>
</dbReference>
<gene>
    <name evidence="17" type="ORF">GOB93_13985</name>
</gene>
<evidence type="ECO:0000256" key="2">
    <source>
        <dbReference type="ARBA" id="ARBA00011643"/>
    </source>
</evidence>
<dbReference type="SUPFAM" id="SSF52540">
    <property type="entry name" value="P-loop containing nucleoside triphosphate hydrolases"/>
    <property type="match status" value="1"/>
</dbReference>
<evidence type="ECO:0000256" key="11">
    <source>
        <dbReference type="ARBA" id="ARBA00044932"/>
    </source>
</evidence>
<dbReference type="InterPro" id="IPR027417">
    <property type="entry name" value="P-loop_NTPase"/>
</dbReference>
<accession>A0ABX0JUR0</accession>
<evidence type="ECO:0000256" key="3">
    <source>
        <dbReference type="ARBA" id="ARBA00022515"/>
    </source>
</evidence>
<name>A0ABX0JUR0_9PROT</name>
<evidence type="ECO:0000256" key="8">
    <source>
        <dbReference type="ARBA" id="ARBA00022840"/>
    </source>
</evidence>
<keyword evidence="6 14" id="KW-0378">Hydrolase</keyword>
<dbReference type="Proteomes" id="UP000635278">
    <property type="component" value="Unassembled WGS sequence"/>
</dbReference>
<evidence type="ECO:0000313" key="17">
    <source>
        <dbReference type="EMBL" id="NHN85743.1"/>
    </source>
</evidence>
<evidence type="ECO:0000256" key="13">
    <source>
        <dbReference type="NCBIfam" id="TIGR00665"/>
    </source>
</evidence>
<dbReference type="SUPFAM" id="SSF48024">
    <property type="entry name" value="N-terminal domain of DnaB helicase"/>
    <property type="match status" value="1"/>
</dbReference>
<evidence type="ECO:0000256" key="15">
    <source>
        <dbReference type="SAM" id="MobiDB-lite"/>
    </source>
</evidence>
<evidence type="ECO:0000256" key="10">
    <source>
        <dbReference type="ARBA" id="ARBA00023235"/>
    </source>
</evidence>
<comment type="similarity">
    <text evidence="1 14">Belongs to the helicase family. DnaB subfamily.</text>
</comment>
<keyword evidence="9 14" id="KW-0238">DNA-binding</keyword>
<sequence>MIDSPIASSGIPASAPTSSQNGETILGVSLRAPPANVDAEQALLGALLTNNRAYDRVSDFLTGAHFASGVNGAIFDAIAKRIEGGQLADPVTLRATLEHSGVLDEVGGMTYLGRLLTSTVGIINAGDYGRAIHDAWLRRQLIDIGETMVNNAFGGVDLDGQDQIAAGEEQLFRLATDKGQDGGFTTFDRALFSAIETAEKAFSNEGDVSGLTSGLRDFDKKTGGLHPSDLLILAGRPAMGKTALATKIAFSASRALLHKAQEQGEGVQPEGTVAIFSLEMSAEQLATRILSEQAEVSGERIRRGDIGQKEFDRFVRVSRELSQLPLVIDDTPAISLSAMRTRCRRLKRTKGLSLVVVDYLQLMRPAVGTRPDSRVLEISMITQGLKAIAKELEVPVIALSQLSRQVESREDKRPMLSDLRESGSIEQDADAVMFVYRDEYYLQQREPKETAFDSSEKYQAALDDWRRKMELVHNKAELILEKQRHGPTGVVHLFFEGEFTRFADLDTMHEDYHR</sequence>
<keyword evidence="8 14" id="KW-0067">ATP-binding</keyword>
<dbReference type="Gene3D" id="1.10.860.10">
    <property type="entry name" value="DNAb Helicase, Chain A"/>
    <property type="match status" value="1"/>
</dbReference>
<dbReference type="GO" id="GO:0004386">
    <property type="term" value="F:helicase activity"/>
    <property type="evidence" value="ECO:0007669"/>
    <property type="project" value="UniProtKB-KW"/>
</dbReference>
<dbReference type="InterPro" id="IPR007694">
    <property type="entry name" value="DNA_helicase_DnaB-like_C"/>
</dbReference>
<dbReference type="Pfam" id="PF00772">
    <property type="entry name" value="DnaB"/>
    <property type="match status" value="1"/>
</dbReference>
<keyword evidence="4 14" id="KW-0235">DNA replication</keyword>
<evidence type="ECO:0000256" key="6">
    <source>
        <dbReference type="ARBA" id="ARBA00022801"/>
    </source>
</evidence>
<evidence type="ECO:0000313" key="18">
    <source>
        <dbReference type="Proteomes" id="UP000635278"/>
    </source>
</evidence>
<organism evidence="17 18">
    <name type="scientific">Acetobacter musti</name>
    <dbReference type="NCBI Taxonomy" id="864732"/>
    <lineage>
        <taxon>Bacteria</taxon>
        <taxon>Pseudomonadati</taxon>
        <taxon>Pseudomonadota</taxon>
        <taxon>Alphaproteobacteria</taxon>
        <taxon>Acetobacterales</taxon>
        <taxon>Acetobacteraceae</taxon>
        <taxon>Acetobacter</taxon>
    </lineage>
</organism>
<feature type="region of interest" description="Disordered" evidence="15">
    <location>
        <begin position="1"/>
        <end position="20"/>
    </location>
</feature>
<evidence type="ECO:0000256" key="14">
    <source>
        <dbReference type="RuleBase" id="RU362085"/>
    </source>
</evidence>
<proteinExistence type="inferred from homology"/>
<evidence type="ECO:0000256" key="9">
    <source>
        <dbReference type="ARBA" id="ARBA00023125"/>
    </source>
</evidence>
<dbReference type="PROSITE" id="PS51199">
    <property type="entry name" value="SF4_HELICASE"/>
    <property type="match status" value="1"/>
</dbReference>
<evidence type="ECO:0000256" key="7">
    <source>
        <dbReference type="ARBA" id="ARBA00022806"/>
    </source>
</evidence>
<evidence type="ECO:0000256" key="5">
    <source>
        <dbReference type="ARBA" id="ARBA00022741"/>
    </source>
</evidence>
<dbReference type="RefSeq" id="WP_173584139.1">
    <property type="nucleotide sequence ID" value="NZ_WOTB01000020.1"/>
</dbReference>
<dbReference type="InterPro" id="IPR036185">
    <property type="entry name" value="DNA_heli_DnaB-like_N_sf"/>
</dbReference>
<evidence type="ECO:0000259" key="16">
    <source>
        <dbReference type="PROSITE" id="PS51199"/>
    </source>
</evidence>
<dbReference type="InterPro" id="IPR007692">
    <property type="entry name" value="DNA_helicase_DnaB"/>
</dbReference>
<keyword evidence="3 14" id="KW-0639">Primosome</keyword>
<dbReference type="PANTHER" id="PTHR30153:SF2">
    <property type="entry name" value="REPLICATIVE DNA HELICASE"/>
    <property type="match status" value="1"/>
</dbReference>
<feature type="domain" description="SF4 helicase" evidence="16">
    <location>
        <begin position="204"/>
        <end position="509"/>
    </location>
</feature>
<keyword evidence="7 14" id="KW-0347">Helicase</keyword>
<evidence type="ECO:0000256" key="4">
    <source>
        <dbReference type="ARBA" id="ARBA00022705"/>
    </source>
</evidence>
<dbReference type="Pfam" id="PF03796">
    <property type="entry name" value="DnaB_C"/>
    <property type="match status" value="1"/>
</dbReference>
<comment type="caution">
    <text evidence="17">The sequence shown here is derived from an EMBL/GenBank/DDBJ whole genome shotgun (WGS) entry which is preliminary data.</text>
</comment>
<keyword evidence="10" id="KW-0413">Isomerase</keyword>
<keyword evidence="5 14" id="KW-0547">Nucleotide-binding</keyword>
<dbReference type="EMBL" id="WOTB01000020">
    <property type="protein sequence ID" value="NHN85743.1"/>
    <property type="molecule type" value="Genomic_DNA"/>
</dbReference>
<comment type="function">
    <text evidence="11 14">The main replicative DNA helicase, it participates in initiation and elongation during chromosome replication. Travels ahead of the DNA replisome, separating dsDNA into templates for DNA synthesis. A processive ATP-dependent 5'-3' DNA helicase it has DNA-dependent ATPase activity.</text>
</comment>
<reference evidence="17 18" key="1">
    <citation type="journal article" date="2020" name="Int. J. Syst. Evol. Microbiol.">
        <title>Novel acetic acid bacteria from cider fermentations: Acetobacter conturbans sp. nov. and Acetobacter fallax sp. nov.</title>
        <authorList>
            <person name="Sombolestani A.S."/>
            <person name="Cleenwerck I."/>
            <person name="Cnockaert M."/>
            <person name="Borremans W."/>
            <person name="Wieme A.D."/>
            <person name="De Vuyst L."/>
            <person name="Vandamme P."/>
        </authorList>
    </citation>
    <scope>NUCLEOTIDE SEQUENCE [LARGE SCALE GENOMIC DNA]</scope>
    <source>
        <strain evidence="17 18">LMG 30640</strain>
    </source>
</reference>
<dbReference type="InterPro" id="IPR007693">
    <property type="entry name" value="DNA_helicase_DnaB-like_N"/>
</dbReference>
<comment type="catalytic activity">
    <reaction evidence="12 14">
        <text>ATP + H2O = ADP + phosphate + H(+)</text>
        <dbReference type="Rhea" id="RHEA:13065"/>
        <dbReference type="ChEBI" id="CHEBI:15377"/>
        <dbReference type="ChEBI" id="CHEBI:15378"/>
        <dbReference type="ChEBI" id="CHEBI:30616"/>
        <dbReference type="ChEBI" id="CHEBI:43474"/>
        <dbReference type="ChEBI" id="CHEBI:456216"/>
        <dbReference type="EC" id="5.6.2.3"/>
    </reaction>
</comment>
<keyword evidence="18" id="KW-1185">Reference proteome</keyword>
<dbReference type="Gene3D" id="3.40.50.300">
    <property type="entry name" value="P-loop containing nucleotide triphosphate hydrolases"/>
    <property type="match status" value="1"/>
</dbReference>
<dbReference type="NCBIfam" id="TIGR00665">
    <property type="entry name" value="DnaB"/>
    <property type="match status" value="1"/>
</dbReference>
<evidence type="ECO:0000256" key="12">
    <source>
        <dbReference type="ARBA" id="ARBA00048954"/>
    </source>
</evidence>
<protein>
    <recommendedName>
        <fullName evidence="13 14">Replicative DNA helicase</fullName>
        <ecNumber evidence="13 14">5.6.2.3</ecNumber>
    </recommendedName>
</protein>
<comment type="subunit">
    <text evidence="2">Homohexamer.</text>
</comment>
<dbReference type="EC" id="5.6.2.3" evidence="13 14"/>
<dbReference type="PANTHER" id="PTHR30153">
    <property type="entry name" value="REPLICATIVE DNA HELICASE DNAB"/>
    <property type="match status" value="1"/>
</dbReference>
<evidence type="ECO:0000256" key="1">
    <source>
        <dbReference type="ARBA" id="ARBA00008428"/>
    </source>
</evidence>
<dbReference type="InterPro" id="IPR016136">
    <property type="entry name" value="DNA_helicase_N/primase_C"/>
</dbReference>
<feature type="compositionally biased region" description="Low complexity" evidence="15">
    <location>
        <begin position="1"/>
        <end position="19"/>
    </location>
</feature>